<keyword evidence="2" id="KW-1185">Reference proteome</keyword>
<reference evidence="2" key="2">
    <citation type="submission" date="2015-01" db="EMBL/GenBank/DDBJ databases">
        <title>Evolutionary Origins and Diversification of the Mycorrhizal Mutualists.</title>
        <authorList>
            <consortium name="DOE Joint Genome Institute"/>
            <consortium name="Mycorrhizal Genomics Consortium"/>
            <person name="Kohler A."/>
            <person name="Kuo A."/>
            <person name="Nagy L.G."/>
            <person name="Floudas D."/>
            <person name="Copeland A."/>
            <person name="Barry K.W."/>
            <person name="Cichocki N."/>
            <person name="Veneault-Fourrey C."/>
            <person name="LaButti K."/>
            <person name="Lindquist E.A."/>
            <person name="Lipzen A."/>
            <person name="Lundell T."/>
            <person name="Morin E."/>
            <person name="Murat C."/>
            <person name="Riley R."/>
            <person name="Ohm R."/>
            <person name="Sun H."/>
            <person name="Tunlid A."/>
            <person name="Henrissat B."/>
            <person name="Grigoriev I.V."/>
            <person name="Hibbett D.S."/>
            <person name="Martin F."/>
        </authorList>
    </citation>
    <scope>NUCLEOTIDE SEQUENCE [LARGE SCALE GENOMIC DNA]</scope>
    <source>
        <strain evidence="2">UH-Slu-Lm8-n1</strain>
    </source>
</reference>
<gene>
    <name evidence="1" type="ORF">CY34DRAFT_805599</name>
</gene>
<dbReference type="Proteomes" id="UP000054485">
    <property type="component" value="Unassembled WGS sequence"/>
</dbReference>
<dbReference type="InParanoid" id="A0A0D0AIZ7"/>
<sequence>MLRFLCLREKKNIPELWFNSVTVTPFILSATVNGTPYISDEAGVIFNTQDSDSGLSQGQTDV</sequence>
<name>A0A0D0AIZ7_9AGAM</name>
<dbReference type="HOGENOM" id="CLU_2905651_0_0_1"/>
<accession>A0A0D0AIZ7</accession>
<evidence type="ECO:0000313" key="2">
    <source>
        <dbReference type="Proteomes" id="UP000054485"/>
    </source>
</evidence>
<protein>
    <submittedName>
        <fullName evidence="1">Uncharacterized protein</fullName>
    </submittedName>
</protein>
<evidence type="ECO:0000313" key="1">
    <source>
        <dbReference type="EMBL" id="KIK41841.1"/>
    </source>
</evidence>
<dbReference type="AlphaFoldDB" id="A0A0D0AIZ7"/>
<proteinExistence type="predicted"/>
<dbReference type="EMBL" id="KN835256">
    <property type="protein sequence ID" value="KIK41841.1"/>
    <property type="molecule type" value="Genomic_DNA"/>
</dbReference>
<organism evidence="1 2">
    <name type="scientific">Suillus luteus UH-Slu-Lm8-n1</name>
    <dbReference type="NCBI Taxonomy" id="930992"/>
    <lineage>
        <taxon>Eukaryota</taxon>
        <taxon>Fungi</taxon>
        <taxon>Dikarya</taxon>
        <taxon>Basidiomycota</taxon>
        <taxon>Agaricomycotina</taxon>
        <taxon>Agaricomycetes</taxon>
        <taxon>Agaricomycetidae</taxon>
        <taxon>Boletales</taxon>
        <taxon>Suillineae</taxon>
        <taxon>Suillaceae</taxon>
        <taxon>Suillus</taxon>
    </lineage>
</organism>
<reference evidence="1 2" key="1">
    <citation type="submission" date="2014-04" db="EMBL/GenBank/DDBJ databases">
        <authorList>
            <consortium name="DOE Joint Genome Institute"/>
            <person name="Kuo A."/>
            <person name="Ruytinx J."/>
            <person name="Rineau F."/>
            <person name="Colpaert J."/>
            <person name="Kohler A."/>
            <person name="Nagy L.G."/>
            <person name="Floudas D."/>
            <person name="Copeland A."/>
            <person name="Barry K.W."/>
            <person name="Cichocki N."/>
            <person name="Veneault-Fourrey C."/>
            <person name="LaButti K."/>
            <person name="Lindquist E.A."/>
            <person name="Lipzen A."/>
            <person name="Lundell T."/>
            <person name="Morin E."/>
            <person name="Murat C."/>
            <person name="Sun H."/>
            <person name="Tunlid A."/>
            <person name="Henrissat B."/>
            <person name="Grigoriev I.V."/>
            <person name="Hibbett D.S."/>
            <person name="Martin F."/>
            <person name="Nordberg H.P."/>
            <person name="Cantor M.N."/>
            <person name="Hua S.X."/>
        </authorList>
    </citation>
    <scope>NUCLEOTIDE SEQUENCE [LARGE SCALE GENOMIC DNA]</scope>
    <source>
        <strain evidence="1 2">UH-Slu-Lm8-n1</strain>
    </source>
</reference>